<evidence type="ECO:0000256" key="1">
    <source>
        <dbReference type="SAM" id="MobiDB-lite"/>
    </source>
</evidence>
<feature type="region of interest" description="Disordered" evidence="1">
    <location>
        <begin position="84"/>
        <end position="103"/>
    </location>
</feature>
<dbReference type="Gramene" id="TKW32655">
    <property type="protein sequence ID" value="TKW32655"/>
    <property type="gene ID" value="SEVIR_2G182200v2"/>
</dbReference>
<protein>
    <submittedName>
        <fullName evidence="2">Uncharacterized protein</fullName>
    </submittedName>
</protein>
<gene>
    <name evidence="2" type="ORF">SEVIR_2G182200v2</name>
</gene>
<evidence type="ECO:0000313" key="2">
    <source>
        <dbReference type="EMBL" id="TKW32656.1"/>
    </source>
</evidence>
<name>A0A4V6DB83_SETVI</name>
<feature type="compositionally biased region" description="Basic residues" evidence="1">
    <location>
        <begin position="28"/>
        <end position="43"/>
    </location>
</feature>
<reference evidence="2 3" key="1">
    <citation type="submission" date="2019-03" db="EMBL/GenBank/DDBJ databases">
        <title>WGS assembly of Setaria viridis.</title>
        <authorList>
            <person name="Huang P."/>
            <person name="Jenkins J."/>
            <person name="Grimwood J."/>
            <person name="Barry K."/>
            <person name="Healey A."/>
            <person name="Mamidi S."/>
            <person name="Sreedasyam A."/>
            <person name="Shu S."/>
            <person name="Feldman M."/>
            <person name="Wu J."/>
            <person name="Yu Y."/>
            <person name="Chen C."/>
            <person name="Johnson J."/>
            <person name="Rokhsar D."/>
            <person name="Baxter I."/>
            <person name="Schmutz J."/>
            <person name="Brutnell T."/>
            <person name="Kellogg E."/>
        </authorList>
    </citation>
    <scope>NUCLEOTIDE SEQUENCE [LARGE SCALE GENOMIC DNA]</scope>
    <source>
        <strain evidence="3">cv. A10</strain>
    </source>
</reference>
<organism evidence="2 3">
    <name type="scientific">Setaria viridis</name>
    <name type="common">Green bristlegrass</name>
    <name type="synonym">Setaria italica subsp. viridis</name>
    <dbReference type="NCBI Taxonomy" id="4556"/>
    <lineage>
        <taxon>Eukaryota</taxon>
        <taxon>Viridiplantae</taxon>
        <taxon>Streptophyta</taxon>
        <taxon>Embryophyta</taxon>
        <taxon>Tracheophyta</taxon>
        <taxon>Spermatophyta</taxon>
        <taxon>Magnoliopsida</taxon>
        <taxon>Liliopsida</taxon>
        <taxon>Poales</taxon>
        <taxon>Poaceae</taxon>
        <taxon>PACMAD clade</taxon>
        <taxon>Panicoideae</taxon>
        <taxon>Panicodae</taxon>
        <taxon>Paniceae</taxon>
        <taxon>Cenchrinae</taxon>
        <taxon>Setaria</taxon>
    </lineage>
</organism>
<dbReference type="Proteomes" id="UP000298652">
    <property type="component" value="Chromosome 2"/>
</dbReference>
<dbReference type="EMBL" id="CM016553">
    <property type="protein sequence ID" value="TKW32656.1"/>
    <property type="molecule type" value="Genomic_DNA"/>
</dbReference>
<proteinExistence type="predicted"/>
<accession>A0A4V6DB83</accession>
<evidence type="ECO:0000313" key="3">
    <source>
        <dbReference type="Proteomes" id="UP000298652"/>
    </source>
</evidence>
<feature type="region of interest" description="Disordered" evidence="1">
    <location>
        <begin position="1"/>
        <end position="49"/>
    </location>
</feature>
<sequence length="202" mass="21577">MAEREGEGGATARQRLRARASEGGPERKLRRRRIRREWKRPRGRAAGLTAASAAIAQALRSGGGDGGRAGARARDGGGELREALDKHGAASQTPRRSHPPAVGVDRGILDALDTEAAKPAARLKLPLAEPAVRWFAWGSPRRFSLGPRGKAAVRHLTRALTSSCHCRRLLESARLFLPSRAYGAAAGAGRVLPNLPGLRERA</sequence>
<dbReference type="Gramene" id="TKW32656">
    <property type="protein sequence ID" value="TKW32656"/>
    <property type="gene ID" value="SEVIR_2G182200v2"/>
</dbReference>
<dbReference type="EMBL" id="CM016553">
    <property type="protein sequence ID" value="TKW32655.1"/>
    <property type="molecule type" value="Genomic_DNA"/>
</dbReference>
<keyword evidence="3" id="KW-1185">Reference proteome</keyword>
<dbReference type="AlphaFoldDB" id="A0A4V6DB83"/>